<dbReference type="PANTHER" id="PTHR22911">
    <property type="entry name" value="ACYL-MALONYL CONDENSING ENZYME-RELATED"/>
    <property type="match status" value="1"/>
</dbReference>
<feature type="transmembrane region" description="Helical" evidence="5">
    <location>
        <begin position="72"/>
        <end position="92"/>
    </location>
</feature>
<accession>A0ABM1BKF6</accession>
<sequence>MNQLLKYDDKLGDGDRSYQLKLGDGDRSYQLKLGDEDKRSPLKLGDEDKRSPLKLGNGEASLPRISTTLKKWLGIVLAVFTAVMAAVNGLLLNTTEGISPTVMSGIVALGPSITALPFLIYRREPVTFPKKKMALIVFRSLLGTFGDVARFISFTCIPLGEASVLYYSLPVYSLIFGRLVYREPCGIWEITLVCLDFTGIFLVLAPSVVSGVFDLSNYAEKKKITGIVFAILGGVFDAISISMLQMVRDVPWTSNQVWRGPAGAFSGFICAWFFNEFFFPPCGTESTMTLAFLFLSVCYQFSIYQATYLIAASHVTVFLTLEIVAAYIFEVAFLGGIPAMTSVIGAILVTVAAVMFNLKEKLLSSLRNFFGKENNESENFEEKCTQNKKESIFLPLDPIPGCSSKI</sequence>
<feature type="transmembrane region" description="Helical" evidence="5">
    <location>
        <begin position="133"/>
        <end position="152"/>
    </location>
</feature>
<keyword evidence="3 5" id="KW-1133">Transmembrane helix</keyword>
<feature type="transmembrane region" description="Helical" evidence="5">
    <location>
        <begin position="193"/>
        <end position="212"/>
    </location>
</feature>
<dbReference type="PANTHER" id="PTHR22911:SF6">
    <property type="entry name" value="SOLUTE CARRIER FAMILY 35 MEMBER G1"/>
    <property type="match status" value="1"/>
</dbReference>
<dbReference type="GeneID" id="106467927"/>
<dbReference type="InterPro" id="IPR000620">
    <property type="entry name" value="EamA_dom"/>
</dbReference>
<dbReference type="Proteomes" id="UP000694941">
    <property type="component" value="Unplaced"/>
</dbReference>
<feature type="transmembrane region" description="Helical" evidence="5">
    <location>
        <begin position="335"/>
        <end position="358"/>
    </location>
</feature>
<feature type="domain" description="EamA" evidence="6">
    <location>
        <begin position="73"/>
        <end position="204"/>
    </location>
</feature>
<evidence type="ECO:0000313" key="8">
    <source>
        <dbReference type="RefSeq" id="XP_013783766.1"/>
    </source>
</evidence>
<feature type="transmembrane region" description="Helical" evidence="5">
    <location>
        <begin position="98"/>
        <end position="121"/>
    </location>
</feature>
<keyword evidence="7" id="KW-1185">Reference proteome</keyword>
<protein>
    <submittedName>
        <fullName evidence="8">Uncharacterized protein LOC106467927</fullName>
    </submittedName>
</protein>
<evidence type="ECO:0000259" key="6">
    <source>
        <dbReference type="Pfam" id="PF00892"/>
    </source>
</evidence>
<gene>
    <name evidence="8" type="primary">LOC106467927</name>
</gene>
<name>A0ABM1BKF6_LIMPO</name>
<evidence type="ECO:0000256" key="3">
    <source>
        <dbReference type="ARBA" id="ARBA00022989"/>
    </source>
</evidence>
<evidence type="ECO:0000313" key="7">
    <source>
        <dbReference type="Proteomes" id="UP000694941"/>
    </source>
</evidence>
<keyword evidence="2 5" id="KW-0812">Transmembrane</keyword>
<evidence type="ECO:0000256" key="1">
    <source>
        <dbReference type="ARBA" id="ARBA00004141"/>
    </source>
</evidence>
<proteinExistence type="predicted"/>
<comment type="subcellular location">
    <subcellularLocation>
        <location evidence="1">Membrane</location>
        <topology evidence="1">Multi-pass membrane protein</topology>
    </subcellularLocation>
</comment>
<evidence type="ECO:0000256" key="2">
    <source>
        <dbReference type="ARBA" id="ARBA00022692"/>
    </source>
</evidence>
<feature type="transmembrane region" description="Helical" evidence="5">
    <location>
        <begin position="286"/>
        <end position="302"/>
    </location>
</feature>
<feature type="transmembrane region" description="Helical" evidence="5">
    <location>
        <begin position="256"/>
        <end position="274"/>
    </location>
</feature>
<feature type="transmembrane region" description="Helical" evidence="5">
    <location>
        <begin position="164"/>
        <end position="181"/>
    </location>
</feature>
<dbReference type="SUPFAM" id="SSF103481">
    <property type="entry name" value="Multidrug resistance efflux transporter EmrE"/>
    <property type="match status" value="2"/>
</dbReference>
<feature type="transmembrane region" description="Helical" evidence="5">
    <location>
        <begin position="224"/>
        <end position="244"/>
    </location>
</feature>
<evidence type="ECO:0000256" key="5">
    <source>
        <dbReference type="SAM" id="Phobius"/>
    </source>
</evidence>
<keyword evidence="4 5" id="KW-0472">Membrane</keyword>
<dbReference type="Pfam" id="PF00892">
    <property type="entry name" value="EamA"/>
    <property type="match status" value="1"/>
</dbReference>
<evidence type="ECO:0000256" key="4">
    <source>
        <dbReference type="ARBA" id="ARBA00023136"/>
    </source>
</evidence>
<organism evidence="7 8">
    <name type="scientific">Limulus polyphemus</name>
    <name type="common">Atlantic horseshoe crab</name>
    <dbReference type="NCBI Taxonomy" id="6850"/>
    <lineage>
        <taxon>Eukaryota</taxon>
        <taxon>Metazoa</taxon>
        <taxon>Ecdysozoa</taxon>
        <taxon>Arthropoda</taxon>
        <taxon>Chelicerata</taxon>
        <taxon>Merostomata</taxon>
        <taxon>Xiphosura</taxon>
        <taxon>Limulidae</taxon>
        <taxon>Limulus</taxon>
    </lineage>
</organism>
<dbReference type="RefSeq" id="XP_013783766.1">
    <property type="nucleotide sequence ID" value="XM_013928312.1"/>
</dbReference>
<reference evidence="8" key="1">
    <citation type="submission" date="2025-08" db="UniProtKB">
        <authorList>
            <consortium name="RefSeq"/>
        </authorList>
    </citation>
    <scope>IDENTIFICATION</scope>
    <source>
        <tissue evidence="8">Muscle</tissue>
    </source>
</reference>
<dbReference type="InterPro" id="IPR037185">
    <property type="entry name" value="EmrE-like"/>
</dbReference>